<dbReference type="InterPro" id="IPR045220">
    <property type="entry name" value="FRHB/FDHB/HCAR-like"/>
</dbReference>
<protein>
    <submittedName>
        <fullName evidence="3">Coenzyme F420 hydrogenase</fullName>
    </submittedName>
</protein>
<evidence type="ECO:0000259" key="2">
    <source>
        <dbReference type="Pfam" id="PF04432"/>
    </source>
</evidence>
<dbReference type="EMBL" id="JAAGXA010000013">
    <property type="protein sequence ID" value="NEN79972.1"/>
    <property type="molecule type" value="Genomic_DNA"/>
</dbReference>
<evidence type="ECO:0000313" key="4">
    <source>
        <dbReference type="Proteomes" id="UP000468687"/>
    </source>
</evidence>
<gene>
    <name evidence="3" type="ORF">G3T38_17035</name>
</gene>
<dbReference type="AlphaFoldDB" id="A0A6P0HMP6"/>
<keyword evidence="4" id="KW-1185">Reference proteome</keyword>
<dbReference type="PANTHER" id="PTHR31332:SF0">
    <property type="entry name" value="7-HYDROXYMETHYL CHLOROPHYLL A REDUCTASE, CHLOROPLASTIC"/>
    <property type="match status" value="1"/>
</dbReference>
<evidence type="ECO:0000313" key="3">
    <source>
        <dbReference type="EMBL" id="NEN79972.1"/>
    </source>
</evidence>
<organism evidence="3 4">
    <name type="scientific">Nocardioides zeae</name>
    <dbReference type="NCBI Taxonomy" id="1457234"/>
    <lineage>
        <taxon>Bacteria</taxon>
        <taxon>Bacillati</taxon>
        <taxon>Actinomycetota</taxon>
        <taxon>Actinomycetes</taxon>
        <taxon>Propionibacteriales</taxon>
        <taxon>Nocardioidaceae</taxon>
        <taxon>Nocardioides</taxon>
    </lineage>
</organism>
<name>A0A6P0HMP6_9ACTN</name>
<feature type="domain" description="Coenzyme F420 hydrogenase/dehydrogenase beta subunit N-terminal" evidence="1">
    <location>
        <begin position="62"/>
        <end position="142"/>
    </location>
</feature>
<feature type="domain" description="Coenzyme F420 hydrogenase/dehydrogenase beta subunit C-terminal" evidence="2">
    <location>
        <begin position="150"/>
        <end position="319"/>
    </location>
</feature>
<reference evidence="3 4" key="1">
    <citation type="journal article" date="2014" name="Int. J. Syst. Evol. Microbiol.">
        <title>Nocardioides zeae sp. nov., isolated from the stem of Zea mays.</title>
        <authorList>
            <person name="Glaeser S.P."/>
            <person name="McInroy J.A."/>
            <person name="Busse H.J."/>
            <person name="Kampfer P."/>
        </authorList>
    </citation>
    <scope>NUCLEOTIDE SEQUENCE [LARGE SCALE GENOMIC DNA]</scope>
    <source>
        <strain evidence="3 4">JCM 30728</strain>
    </source>
</reference>
<sequence length="447" mass="49877">MTVRLGPTRTYQADPDVSLADSATASSVCPFADETVDETALGARLYPELPEDPRTGRYLAGYAGRNPDAALVPDSSSGGLTSYLLRSLLERGDVDGIIHVGETGAAGGSGEPIFAYVVSNDVDQLMARRKSQYYPVSMNEVLREVRGDGRHYAFVGIPCVVTAVRHLMAQDPVLQEQLRFVVGIVCGHLKSIAYAESFAWQLGIAPDALEKVDFRVKDPERTSREYGFAAVDATGHREERKTLSLVGGSWGHAVFQLGACDFCDDIFAESADVVFGDAWLSKYEIDWRGTNVVLTRDRYLDSILTEARTSGAIELDDLTMDKVAETQGGNFRHRRDGLAVRLADDRAAGRWTPRKRVQPDTEHLPADRVDLIRDRREITRESHVAFESARRAGDLGVYLDRMRPLIERYQSRTSMPFRTRLRNKLRRETYRVLSKLRTARSNRKASS</sequence>
<dbReference type="InterPro" id="IPR007516">
    <property type="entry name" value="Co_F420_Hydgase/DH_bsu_N"/>
</dbReference>
<comment type="caution">
    <text evidence="3">The sequence shown here is derived from an EMBL/GenBank/DDBJ whole genome shotgun (WGS) entry which is preliminary data.</text>
</comment>
<dbReference type="RefSeq" id="WP_163773520.1">
    <property type="nucleotide sequence ID" value="NZ_JAAGXA010000013.1"/>
</dbReference>
<dbReference type="Proteomes" id="UP000468687">
    <property type="component" value="Unassembled WGS sequence"/>
</dbReference>
<dbReference type="GO" id="GO:0052592">
    <property type="term" value="F:oxidoreductase activity, acting on CH or CH2 groups, with an iron-sulfur protein as acceptor"/>
    <property type="evidence" value="ECO:0007669"/>
    <property type="project" value="TreeGrafter"/>
</dbReference>
<proteinExistence type="predicted"/>
<dbReference type="PANTHER" id="PTHR31332">
    <property type="entry name" value="7-HYDROXYMETHYL CHLOROPHYLL A REDUCTASE, CHLOROPLASTIC"/>
    <property type="match status" value="1"/>
</dbReference>
<dbReference type="InterPro" id="IPR007525">
    <property type="entry name" value="FrhB_FdhB_C"/>
</dbReference>
<accession>A0A6P0HMP6</accession>
<evidence type="ECO:0000259" key="1">
    <source>
        <dbReference type="Pfam" id="PF04422"/>
    </source>
</evidence>
<dbReference type="Pfam" id="PF04422">
    <property type="entry name" value="FrhB_FdhB_N"/>
    <property type="match status" value="1"/>
</dbReference>
<dbReference type="Pfam" id="PF04432">
    <property type="entry name" value="FrhB_FdhB_C"/>
    <property type="match status" value="1"/>
</dbReference>